<dbReference type="InterPro" id="IPR012338">
    <property type="entry name" value="Beta-lactam/transpept-like"/>
</dbReference>
<reference evidence="3 4" key="1">
    <citation type="submission" date="2020-04" db="EMBL/GenBank/DDBJ databases">
        <authorList>
            <person name="De Canck E."/>
        </authorList>
    </citation>
    <scope>NUCLEOTIDE SEQUENCE [LARGE SCALE GENOMIC DNA]</scope>
    <source>
        <strain evidence="3 4">LMG 28688</strain>
    </source>
</reference>
<evidence type="ECO:0000259" key="2">
    <source>
        <dbReference type="Pfam" id="PF00144"/>
    </source>
</evidence>
<sequence length="387" mass="41202">MANRMKTKLKLFLMTITCAAASASATQPDVKAAVDAAIAPLRTQYGIPGVAVGITVGGKHAFYNYGVASKTAGAPAVDSETLFELGSLTKTFTATLACRAQTSGKLSFDAPASQYVSALRGSPFDHVSVLNLGTHTTGLPLFVPDSVTNDTQMTAWLRDWQPPGPIGSRRVYSNLGIGLLGRAAAQSLGVPFRDAVQNDLLPAFGMTHTWLDVPASSMPRYAQGYDKHDAPVRLHPGVFADEAYGLRSTTGDLVRYLDANMGLAPLDAAWQRAIACTHTGYFTSGVFTQDLVWEQYPWPVALPTLQRGNSPDALYKGMPARALTPPLPPQAQALLNKTGSTNGFSTYVAFIPGQQIGVVILANKSYPNEARVNAAYAILDAIAKAKR</sequence>
<dbReference type="PANTHER" id="PTHR46825">
    <property type="entry name" value="D-ALANYL-D-ALANINE-CARBOXYPEPTIDASE/ENDOPEPTIDASE AMPH"/>
    <property type="match status" value="1"/>
</dbReference>
<keyword evidence="1" id="KW-0732">Signal</keyword>
<dbReference type="EC" id="3.5.2.6" evidence="3"/>
<feature type="domain" description="Beta-lactamase-related" evidence="2">
    <location>
        <begin position="34"/>
        <end position="381"/>
    </location>
</feature>
<dbReference type="InterPro" id="IPR058136">
    <property type="entry name" value="AmpC"/>
</dbReference>
<evidence type="ECO:0000313" key="3">
    <source>
        <dbReference type="EMBL" id="CAB3794121.1"/>
    </source>
</evidence>
<dbReference type="Proteomes" id="UP000494119">
    <property type="component" value="Unassembled WGS sequence"/>
</dbReference>
<dbReference type="EMBL" id="CADIKL010000019">
    <property type="protein sequence ID" value="CAB3794121.1"/>
    <property type="molecule type" value="Genomic_DNA"/>
</dbReference>
<accession>A0A6J5GB37</accession>
<dbReference type="RefSeq" id="WP_175196382.1">
    <property type="nucleotide sequence ID" value="NZ_CADIKL010000019.1"/>
</dbReference>
<feature type="chain" id="PRO_5027048164" evidence="1">
    <location>
        <begin position="26"/>
        <end position="387"/>
    </location>
</feature>
<keyword evidence="4" id="KW-1185">Reference proteome</keyword>
<dbReference type="InterPro" id="IPR001466">
    <property type="entry name" value="Beta-lactam-related"/>
</dbReference>
<dbReference type="Gene3D" id="3.40.710.10">
    <property type="entry name" value="DD-peptidase/beta-lactamase superfamily"/>
    <property type="match status" value="1"/>
</dbReference>
<evidence type="ECO:0000256" key="1">
    <source>
        <dbReference type="SAM" id="SignalP"/>
    </source>
</evidence>
<keyword evidence="3" id="KW-0378">Hydrolase</keyword>
<organism evidence="3 4">
    <name type="scientific">Paraburkholderia caffeinitolerans</name>
    <dbReference type="NCBI Taxonomy" id="1723730"/>
    <lineage>
        <taxon>Bacteria</taxon>
        <taxon>Pseudomonadati</taxon>
        <taxon>Pseudomonadota</taxon>
        <taxon>Betaproteobacteria</taxon>
        <taxon>Burkholderiales</taxon>
        <taxon>Burkholderiaceae</taxon>
        <taxon>Paraburkholderia</taxon>
    </lineage>
</organism>
<proteinExistence type="predicted"/>
<dbReference type="PANTHER" id="PTHR46825:SF8">
    <property type="entry name" value="BETA-LACTAMASE-RELATED"/>
    <property type="match status" value="1"/>
</dbReference>
<dbReference type="InterPro" id="IPR050491">
    <property type="entry name" value="AmpC-like"/>
</dbReference>
<name>A0A6J5GB37_9BURK</name>
<dbReference type="GO" id="GO:0008800">
    <property type="term" value="F:beta-lactamase activity"/>
    <property type="evidence" value="ECO:0007669"/>
    <property type="project" value="UniProtKB-EC"/>
</dbReference>
<dbReference type="SUPFAM" id="SSF56601">
    <property type="entry name" value="beta-lactamase/transpeptidase-like"/>
    <property type="match status" value="1"/>
</dbReference>
<feature type="signal peptide" evidence="1">
    <location>
        <begin position="1"/>
        <end position="25"/>
    </location>
</feature>
<dbReference type="Pfam" id="PF00144">
    <property type="entry name" value="Beta-lactamase"/>
    <property type="match status" value="1"/>
</dbReference>
<dbReference type="AlphaFoldDB" id="A0A6J5GB37"/>
<dbReference type="NCBIfam" id="NF033085">
    <property type="entry name" value="bla_class_C"/>
    <property type="match status" value="1"/>
</dbReference>
<evidence type="ECO:0000313" key="4">
    <source>
        <dbReference type="Proteomes" id="UP000494119"/>
    </source>
</evidence>
<gene>
    <name evidence="3" type="primary">ampC</name>
    <name evidence="3" type="ORF">LMG28688_03862</name>
</gene>
<protein>
    <submittedName>
        <fullName evidence="3">Beta-lactamase</fullName>
        <ecNumber evidence="3">3.5.2.6</ecNumber>
    </submittedName>
</protein>